<dbReference type="PANTHER" id="PTHR46401">
    <property type="entry name" value="GLYCOSYLTRANSFERASE WBBK-RELATED"/>
    <property type="match status" value="1"/>
</dbReference>
<evidence type="ECO:0000259" key="2">
    <source>
        <dbReference type="Pfam" id="PF00534"/>
    </source>
</evidence>
<evidence type="ECO:0000259" key="3">
    <source>
        <dbReference type="Pfam" id="PF13439"/>
    </source>
</evidence>
<reference evidence="4 5" key="1">
    <citation type="submission" date="2019-03" db="EMBL/GenBank/DDBJ databases">
        <title>Genomic Encyclopedia of Type Strains, Phase IV (KMG-IV): sequencing the most valuable type-strain genomes for metagenomic binning, comparative biology and taxonomic classification.</title>
        <authorList>
            <person name="Goeker M."/>
        </authorList>
    </citation>
    <scope>NUCLEOTIDE SEQUENCE [LARGE SCALE GENOMIC DNA]</scope>
    <source>
        <strain evidence="4 5">DSM 23802</strain>
    </source>
</reference>
<evidence type="ECO:0000313" key="5">
    <source>
        <dbReference type="Proteomes" id="UP000295788"/>
    </source>
</evidence>
<dbReference type="EMBL" id="SMAB01000005">
    <property type="protein sequence ID" value="TCS83367.1"/>
    <property type="molecule type" value="Genomic_DNA"/>
</dbReference>
<evidence type="ECO:0000256" key="1">
    <source>
        <dbReference type="ARBA" id="ARBA00022679"/>
    </source>
</evidence>
<dbReference type="Pfam" id="PF13439">
    <property type="entry name" value="Glyco_transf_4"/>
    <property type="match status" value="1"/>
</dbReference>
<proteinExistence type="predicted"/>
<dbReference type="AlphaFoldDB" id="A0A4R3KJ56"/>
<organism evidence="4 5">
    <name type="scientific">Tepidibacillus fermentans</name>
    <dbReference type="NCBI Taxonomy" id="1281767"/>
    <lineage>
        <taxon>Bacteria</taxon>
        <taxon>Bacillati</taxon>
        <taxon>Bacillota</taxon>
        <taxon>Bacilli</taxon>
        <taxon>Bacillales</taxon>
        <taxon>Bacillaceae</taxon>
        <taxon>Tepidibacillus</taxon>
    </lineage>
</organism>
<keyword evidence="5" id="KW-1185">Reference proteome</keyword>
<feature type="domain" description="Glycosyltransferase subfamily 4-like N-terminal" evidence="3">
    <location>
        <begin position="25"/>
        <end position="167"/>
    </location>
</feature>
<dbReference type="Pfam" id="PF00534">
    <property type="entry name" value="Glycos_transf_1"/>
    <property type="match status" value="1"/>
</dbReference>
<dbReference type="GO" id="GO:0016757">
    <property type="term" value="F:glycosyltransferase activity"/>
    <property type="evidence" value="ECO:0007669"/>
    <property type="project" value="InterPro"/>
</dbReference>
<gene>
    <name evidence="4" type="ORF">EDD72_105109</name>
</gene>
<protein>
    <recommendedName>
        <fullName evidence="6">Glycosyltransferase involved in cell wall biosynthesis</fullName>
    </recommendedName>
</protein>
<dbReference type="Gene3D" id="3.40.50.2000">
    <property type="entry name" value="Glycogen Phosphorylase B"/>
    <property type="match status" value="2"/>
</dbReference>
<evidence type="ECO:0008006" key="6">
    <source>
        <dbReference type="Google" id="ProtNLM"/>
    </source>
</evidence>
<feature type="domain" description="Glycosyl transferase family 1" evidence="2">
    <location>
        <begin position="182"/>
        <end position="344"/>
    </location>
</feature>
<sequence length="375" mass="43259">MAKTRICHLSSVHHYLDTRIFMKECRSLASADYETHFVVPEADEKIINGVHLHHVQKSKGGRLARMTKTVWNVYQKARSLDAKLYHFHDPELIPIGLLLKLQGKKVIYDVHEDVPRQILSKYWIKKPLRKLISWVFEKFENFSAKRFDAVVTATPYINERFKKLGCNTVNVSNYPILEEFLDNAIDWSTKENAVCYVGGITGVRGLFEMVDAMTQTNSRLYLAGKFFTEDEHQRAKKMDGWKNVIELGQIDRKEVAQTLAKSKAGLVVLHPIENFIDSLPIKMFEYMAAGIPVIASNFPLWEEIVLKHHCGICVNPMNPNEIANAINWLLEHPEEAEGMGRKGRDAAIHEYNWNSERDKLIRVYEEILNRLLIAK</sequence>
<dbReference type="OrthoDB" id="9813214at2"/>
<dbReference type="GO" id="GO:0009103">
    <property type="term" value="P:lipopolysaccharide biosynthetic process"/>
    <property type="evidence" value="ECO:0007669"/>
    <property type="project" value="TreeGrafter"/>
</dbReference>
<dbReference type="RefSeq" id="WP_132767831.1">
    <property type="nucleotide sequence ID" value="NZ_SMAB01000005.1"/>
</dbReference>
<comment type="caution">
    <text evidence="4">The sequence shown here is derived from an EMBL/GenBank/DDBJ whole genome shotgun (WGS) entry which is preliminary data.</text>
</comment>
<dbReference type="CDD" id="cd03794">
    <property type="entry name" value="GT4_WbuB-like"/>
    <property type="match status" value="1"/>
</dbReference>
<dbReference type="Proteomes" id="UP000295788">
    <property type="component" value="Unassembled WGS sequence"/>
</dbReference>
<name>A0A4R3KJ56_9BACI</name>
<dbReference type="PANTHER" id="PTHR46401:SF2">
    <property type="entry name" value="GLYCOSYLTRANSFERASE WBBK-RELATED"/>
    <property type="match status" value="1"/>
</dbReference>
<dbReference type="InterPro" id="IPR001296">
    <property type="entry name" value="Glyco_trans_1"/>
</dbReference>
<dbReference type="InterPro" id="IPR028098">
    <property type="entry name" value="Glyco_trans_4-like_N"/>
</dbReference>
<dbReference type="SUPFAM" id="SSF53756">
    <property type="entry name" value="UDP-Glycosyltransferase/glycogen phosphorylase"/>
    <property type="match status" value="1"/>
</dbReference>
<accession>A0A4R3KJ56</accession>
<keyword evidence="1" id="KW-0808">Transferase</keyword>
<evidence type="ECO:0000313" key="4">
    <source>
        <dbReference type="EMBL" id="TCS83367.1"/>
    </source>
</evidence>